<dbReference type="RefSeq" id="WP_165825767.1">
    <property type="nucleotide sequence ID" value="NZ_QEKW01000009.1"/>
</dbReference>
<dbReference type="EMBL" id="QEKW01000009">
    <property type="protein sequence ID" value="PVZ08190.1"/>
    <property type="molecule type" value="Genomic_DNA"/>
</dbReference>
<dbReference type="InterPro" id="IPR052042">
    <property type="entry name" value="Tail_sheath_structural"/>
</dbReference>
<keyword evidence="6" id="KW-1185">Reference proteome</keyword>
<dbReference type="InterPro" id="IPR035089">
    <property type="entry name" value="Phage_sheath_subtilisin"/>
</dbReference>
<name>A0A2U1F885_9PSEU</name>
<feature type="region of interest" description="Disordered" evidence="2">
    <location>
        <begin position="292"/>
        <end position="326"/>
    </location>
</feature>
<dbReference type="InterPro" id="IPR020287">
    <property type="entry name" value="Tail_sheath_C"/>
</dbReference>
<accession>A0A2U1F885</accession>
<organism evidence="5 6">
    <name type="scientific">Actinomycetospora cinnamomea</name>
    <dbReference type="NCBI Taxonomy" id="663609"/>
    <lineage>
        <taxon>Bacteria</taxon>
        <taxon>Bacillati</taxon>
        <taxon>Actinomycetota</taxon>
        <taxon>Actinomycetes</taxon>
        <taxon>Pseudonocardiales</taxon>
        <taxon>Pseudonocardiaceae</taxon>
        <taxon>Actinomycetospora</taxon>
    </lineage>
</organism>
<reference evidence="5 6" key="1">
    <citation type="submission" date="2018-04" db="EMBL/GenBank/DDBJ databases">
        <title>Genomic Encyclopedia of Type Strains, Phase IV (KMG-IV): sequencing the most valuable type-strain genomes for metagenomic binning, comparative biology and taxonomic classification.</title>
        <authorList>
            <person name="Goeker M."/>
        </authorList>
    </citation>
    <scope>NUCLEOTIDE SEQUENCE [LARGE SCALE GENOMIC DNA]</scope>
    <source>
        <strain evidence="5 6">DSM 45771</strain>
    </source>
</reference>
<dbReference type="Pfam" id="PF04984">
    <property type="entry name" value="Phage_sheath_1"/>
    <property type="match status" value="1"/>
</dbReference>
<dbReference type="Proteomes" id="UP000245639">
    <property type="component" value="Unassembled WGS sequence"/>
</dbReference>
<feature type="domain" description="Tail sheath protein subtilisin-like" evidence="3">
    <location>
        <begin position="410"/>
        <end position="500"/>
    </location>
</feature>
<dbReference type="PANTHER" id="PTHR35861:SF1">
    <property type="entry name" value="PHAGE TAIL SHEATH PROTEIN"/>
    <property type="match status" value="1"/>
</dbReference>
<comment type="similarity">
    <text evidence="1">Belongs to the myoviridae tail sheath protein family.</text>
</comment>
<evidence type="ECO:0008006" key="7">
    <source>
        <dbReference type="Google" id="ProtNLM"/>
    </source>
</evidence>
<evidence type="ECO:0000259" key="3">
    <source>
        <dbReference type="Pfam" id="PF04984"/>
    </source>
</evidence>
<proteinExistence type="inferred from homology"/>
<protein>
    <recommendedName>
        <fullName evidence="7">Tail sheath protein C-terminal domain-containing protein</fullName>
    </recommendedName>
</protein>
<feature type="domain" description="Tail sheath protein C-terminal" evidence="4">
    <location>
        <begin position="509"/>
        <end position="611"/>
    </location>
</feature>
<dbReference type="PANTHER" id="PTHR35861">
    <property type="match status" value="1"/>
</dbReference>
<sequence>MTITPTYPGVYINEVPSGVRTIVGVPTAVAAFVGPARRGPVNRSVHLTSWADFERIFGGLDATSLMAQAVLSFYRNGGSDAEIVRVVATPVPARIDLGGGVILETITVGEPANGMTATVTHDANDATKYTLELERGEDSESYTVTADEDAEDNLAAKLADSALARPAADIPLDVRPAEATDVEAAGGGGALASTIDLGGGTVLAARYPGIWGDGLRARVDHDTADPEDDALYNLTVRDVASGLTELYRNVSTDPAAANVLPKLLQSSRLVTAHTLGDDRPVANLAVRAGKDPFLENQVDDDDPAKRPYTDAAGGDDGGPPTETDLVGSEARKSGMQALLDADIVNMLCIPPLDRDTDLTDVVLGAALDLCVRRRAMLLVDAPRGWDDVSRAAEGIRTSPPLTGPDARNAALCFPWIHAADPDGRTATYPPGGAVAGLWARTDATRGVWKAPAGIDASIDGVRGLTVPLTDSENGRLNPLGINCIRTFSQIGTVMWGARTMRGADVFADEYKYVPVRRLALFLEETLFRALRWVVFEPNDEPLWASIRLNVGAFMSTLYRQGAFQGSTPDEAFLVECDRTTNPREDVDLGIVNVKVGFAPLKPAEFVFVHIQQLAGETQA</sequence>
<dbReference type="Pfam" id="PF17482">
    <property type="entry name" value="Phage_sheath_1C"/>
    <property type="match status" value="1"/>
</dbReference>
<gene>
    <name evidence="5" type="ORF">C8D89_10973</name>
</gene>
<evidence type="ECO:0000259" key="4">
    <source>
        <dbReference type="Pfam" id="PF17482"/>
    </source>
</evidence>
<evidence type="ECO:0000313" key="5">
    <source>
        <dbReference type="EMBL" id="PVZ08190.1"/>
    </source>
</evidence>
<evidence type="ECO:0000256" key="2">
    <source>
        <dbReference type="SAM" id="MobiDB-lite"/>
    </source>
</evidence>
<comment type="caution">
    <text evidence="5">The sequence shown here is derived from an EMBL/GenBank/DDBJ whole genome shotgun (WGS) entry which is preliminary data.</text>
</comment>
<dbReference type="AlphaFoldDB" id="A0A2U1F885"/>
<evidence type="ECO:0000256" key="1">
    <source>
        <dbReference type="ARBA" id="ARBA00008005"/>
    </source>
</evidence>
<dbReference type="Gene3D" id="3.40.50.11780">
    <property type="match status" value="2"/>
</dbReference>
<evidence type="ECO:0000313" key="6">
    <source>
        <dbReference type="Proteomes" id="UP000245639"/>
    </source>
</evidence>